<dbReference type="EMBL" id="VSSQ01000033">
    <property type="protein sequence ID" value="MPL66733.1"/>
    <property type="molecule type" value="Genomic_DNA"/>
</dbReference>
<keyword evidence="3" id="KW-0489">Methyltransferase</keyword>
<proteinExistence type="predicted"/>
<dbReference type="InterPro" id="IPR013216">
    <property type="entry name" value="Methyltransf_11"/>
</dbReference>
<protein>
    <submittedName>
        <fullName evidence="3">tRNA (Cmo5U34)-methyltransferase</fullName>
        <ecNumber evidence="3">2.1.1.-</ecNumber>
    </submittedName>
</protein>
<dbReference type="Pfam" id="PF08241">
    <property type="entry name" value="Methyltransf_11"/>
    <property type="match status" value="1"/>
</dbReference>
<dbReference type="PANTHER" id="PTHR43861:SF3">
    <property type="entry name" value="PUTATIVE (AFU_ORTHOLOGUE AFUA_2G14390)-RELATED"/>
    <property type="match status" value="1"/>
</dbReference>
<keyword evidence="1 3" id="KW-0808">Transferase</keyword>
<feature type="domain" description="Methyltransferase type 11" evidence="2">
    <location>
        <begin position="42"/>
        <end position="136"/>
    </location>
</feature>
<accession>A0A644TIJ7</accession>
<dbReference type="Gene3D" id="3.40.50.150">
    <property type="entry name" value="Vaccinia Virus protein VP39"/>
    <property type="match status" value="1"/>
</dbReference>
<evidence type="ECO:0000259" key="2">
    <source>
        <dbReference type="Pfam" id="PF08241"/>
    </source>
</evidence>
<dbReference type="SUPFAM" id="SSF53335">
    <property type="entry name" value="S-adenosyl-L-methionine-dependent methyltransferases"/>
    <property type="match status" value="1"/>
</dbReference>
<name>A0A644TIJ7_9ZZZZ</name>
<dbReference type="CDD" id="cd02440">
    <property type="entry name" value="AdoMet_MTases"/>
    <property type="match status" value="1"/>
</dbReference>
<sequence length="198" mass="22729">MIDHFQNKAKDWDNPMQIELTSKFVNQLRNSIFIYEQDIYAEVGCGTGLVGLSFAKDIKKTYMIDNSPSMLNVLKDKLVDSPIANKVEIIENEFEKISLKNISGIINFLSLHHIEDISSYIKKVKDSLKDNGFFAIGDLVNEDGSFHTNNIVPHFGFDLKNLSNQLEEEGFIILRNTIYDKIYKNDKTYPLFILIAQK</sequence>
<evidence type="ECO:0000313" key="3">
    <source>
        <dbReference type="EMBL" id="MPL66733.1"/>
    </source>
</evidence>
<gene>
    <name evidence="3" type="primary">cmoA_2</name>
    <name evidence="3" type="ORF">SDC9_12421</name>
</gene>
<reference evidence="3" key="1">
    <citation type="submission" date="2019-08" db="EMBL/GenBank/DDBJ databases">
        <authorList>
            <person name="Kucharzyk K."/>
            <person name="Murdoch R.W."/>
            <person name="Higgins S."/>
            <person name="Loffler F."/>
        </authorList>
    </citation>
    <scope>NUCLEOTIDE SEQUENCE</scope>
</reference>
<comment type="caution">
    <text evidence="3">The sequence shown here is derived from an EMBL/GenBank/DDBJ whole genome shotgun (WGS) entry which is preliminary data.</text>
</comment>
<dbReference type="InterPro" id="IPR029063">
    <property type="entry name" value="SAM-dependent_MTases_sf"/>
</dbReference>
<dbReference type="GO" id="GO:0008757">
    <property type="term" value="F:S-adenosylmethionine-dependent methyltransferase activity"/>
    <property type="evidence" value="ECO:0007669"/>
    <property type="project" value="InterPro"/>
</dbReference>
<evidence type="ECO:0000256" key="1">
    <source>
        <dbReference type="ARBA" id="ARBA00022679"/>
    </source>
</evidence>
<dbReference type="PANTHER" id="PTHR43861">
    <property type="entry name" value="TRANS-ACONITATE 2-METHYLTRANSFERASE-RELATED"/>
    <property type="match status" value="1"/>
</dbReference>
<organism evidence="3">
    <name type="scientific">bioreactor metagenome</name>
    <dbReference type="NCBI Taxonomy" id="1076179"/>
    <lineage>
        <taxon>unclassified sequences</taxon>
        <taxon>metagenomes</taxon>
        <taxon>ecological metagenomes</taxon>
    </lineage>
</organism>
<dbReference type="GO" id="GO:0032259">
    <property type="term" value="P:methylation"/>
    <property type="evidence" value="ECO:0007669"/>
    <property type="project" value="UniProtKB-KW"/>
</dbReference>
<dbReference type="EC" id="2.1.1.-" evidence="3"/>
<dbReference type="AlphaFoldDB" id="A0A644TIJ7"/>